<dbReference type="Proteomes" id="UP000830236">
    <property type="component" value="Chromosome"/>
</dbReference>
<dbReference type="InterPro" id="IPR029062">
    <property type="entry name" value="Class_I_gatase-like"/>
</dbReference>
<protein>
    <submittedName>
        <fullName evidence="2">Gamma-glutamyl-gamma-aminobutyrate hydrolase family protein</fullName>
    </submittedName>
</protein>
<dbReference type="CDD" id="cd01741">
    <property type="entry name" value="GATase1_1"/>
    <property type="match status" value="1"/>
</dbReference>
<dbReference type="GO" id="GO:0005829">
    <property type="term" value="C:cytosol"/>
    <property type="evidence" value="ECO:0007669"/>
    <property type="project" value="TreeGrafter"/>
</dbReference>
<dbReference type="Pfam" id="PF00117">
    <property type="entry name" value="GATase"/>
    <property type="match status" value="1"/>
</dbReference>
<gene>
    <name evidence="2" type="ORF">M3I41_00535</name>
</gene>
<evidence type="ECO:0000313" key="2">
    <source>
        <dbReference type="EMBL" id="UQF79801.1"/>
    </source>
</evidence>
<dbReference type="GO" id="GO:0016787">
    <property type="term" value="F:hydrolase activity"/>
    <property type="evidence" value="ECO:0007669"/>
    <property type="project" value="UniProtKB-KW"/>
</dbReference>
<name>A0A929ML05_9ACTO</name>
<evidence type="ECO:0000259" key="1">
    <source>
        <dbReference type="Pfam" id="PF00117"/>
    </source>
</evidence>
<sequence length="264" mass="28992">MVTGSVQCMHTESAPATARLPFLVAVCRPTGDIATDELNTLRMYGCLGDEDLEIMDLLDTDACEPETLNLQRDYSGVIITGSPFGFHGEDKSPEHQRVERRVRALAKRLIDQDFPTLGICFGLQALSLASGGKLVDGFGEDLQAPRISLTDDGHRDPLTAHAGPVFYSYTGHSQAVGILPKGASILATGDFCHVQMLRWGKNVYGTQFHPEITRKGMHIRINTYGDTYYPADQKAAVIARCDSADVLSANQLITRFVERYQRTA</sequence>
<organism evidence="2 3">
    <name type="scientific">Actinomyces graevenitzii</name>
    <dbReference type="NCBI Taxonomy" id="55565"/>
    <lineage>
        <taxon>Bacteria</taxon>
        <taxon>Bacillati</taxon>
        <taxon>Actinomycetota</taxon>
        <taxon>Actinomycetes</taxon>
        <taxon>Actinomycetales</taxon>
        <taxon>Actinomycetaceae</taxon>
        <taxon>Actinomyces</taxon>
    </lineage>
</organism>
<accession>A0A929ML05</accession>
<reference evidence="2" key="1">
    <citation type="submission" date="2022-05" db="EMBL/GenBank/DDBJ databases">
        <title>Using nanopore sequencing to obtain complete genomes from saliva samples.</title>
        <authorList>
            <person name="Baker J.L."/>
        </authorList>
    </citation>
    <scope>NUCLEOTIDE SEQUENCE</scope>
    <source>
        <strain evidence="2">JCVI-JB-Ag32</strain>
    </source>
</reference>
<dbReference type="Gene3D" id="3.40.50.880">
    <property type="match status" value="1"/>
</dbReference>
<dbReference type="PROSITE" id="PS51273">
    <property type="entry name" value="GATASE_TYPE_1"/>
    <property type="match status" value="1"/>
</dbReference>
<dbReference type="InterPro" id="IPR044992">
    <property type="entry name" value="ChyE-like"/>
</dbReference>
<dbReference type="PANTHER" id="PTHR42695:SF5">
    <property type="entry name" value="GLUTAMINE AMIDOTRANSFERASE YLR126C-RELATED"/>
    <property type="match status" value="1"/>
</dbReference>
<proteinExistence type="predicted"/>
<dbReference type="AlphaFoldDB" id="A0A929ML05"/>
<dbReference type="InterPro" id="IPR017926">
    <property type="entry name" value="GATASE"/>
</dbReference>
<keyword evidence="2" id="KW-0378">Hydrolase</keyword>
<evidence type="ECO:0000313" key="3">
    <source>
        <dbReference type="Proteomes" id="UP000830236"/>
    </source>
</evidence>
<dbReference type="KEGG" id="agh:M3I41_00535"/>
<feature type="domain" description="Glutamine amidotransferase" evidence="1">
    <location>
        <begin position="66"/>
        <end position="215"/>
    </location>
</feature>
<dbReference type="SUPFAM" id="SSF52317">
    <property type="entry name" value="Class I glutamine amidotransferase-like"/>
    <property type="match status" value="1"/>
</dbReference>
<dbReference type="EMBL" id="CP097095">
    <property type="protein sequence ID" value="UQF79801.1"/>
    <property type="molecule type" value="Genomic_DNA"/>
</dbReference>
<dbReference type="PANTHER" id="PTHR42695">
    <property type="entry name" value="GLUTAMINE AMIDOTRANSFERASE YLR126C-RELATED"/>
    <property type="match status" value="1"/>
</dbReference>